<protein>
    <recommendedName>
        <fullName evidence="5">Inner membrane protein</fullName>
    </recommendedName>
</protein>
<keyword evidence="2" id="KW-0812">Transmembrane</keyword>
<proteinExistence type="predicted"/>
<evidence type="ECO:0000256" key="2">
    <source>
        <dbReference type="SAM" id="Phobius"/>
    </source>
</evidence>
<keyword evidence="2" id="KW-0472">Membrane</keyword>
<evidence type="ECO:0008006" key="5">
    <source>
        <dbReference type="Google" id="ProtNLM"/>
    </source>
</evidence>
<evidence type="ECO:0000256" key="1">
    <source>
        <dbReference type="SAM" id="Coils"/>
    </source>
</evidence>
<dbReference type="Proteomes" id="UP000238007">
    <property type="component" value="Unassembled WGS sequence"/>
</dbReference>
<keyword evidence="2" id="KW-1133">Transmembrane helix</keyword>
<sequence>MATQPATGRKVPSNSAEAVNPLIDSIPAEVYPSDVPLAPDVQTPEAEAASQVVPDPIVDEPAPAMAKESSSSGFLPLLLGGVIAGGIGFAVASLTMPTADTALSNQVATQASAIQSLNRQVAAMGDVNAVGIENAQDDLSSHIVMLETELRATLADLEERTAILENTPSGSGGGLSTTAYQAELDALRAQLADMTEVAETRLDTARAEAAAIEENAAAAARNAAARAALARVQTALESGAPIGAALGDLEDAIGEPTPEALIAVQDGVPTMQNLREGYADVARAALATARNEGVSGEDVSGFSAFLRDQFDLRSTAPREGNDADAILSRAESALNSGRLSDALAEISGLPEVARAEMSEWLTLAESRADALAAVDMLSTSLSDN</sequence>
<dbReference type="OrthoDB" id="7659420at2"/>
<dbReference type="EMBL" id="PVTP01000011">
    <property type="protein sequence ID" value="PRY75652.1"/>
    <property type="molecule type" value="Genomic_DNA"/>
</dbReference>
<feature type="transmembrane region" description="Helical" evidence="2">
    <location>
        <begin position="74"/>
        <end position="96"/>
    </location>
</feature>
<comment type="caution">
    <text evidence="3">The sequence shown here is derived from an EMBL/GenBank/DDBJ whole genome shotgun (WGS) entry which is preliminary data.</text>
</comment>
<feature type="coiled-coil region" evidence="1">
    <location>
        <begin position="195"/>
        <end position="222"/>
    </location>
</feature>
<dbReference type="AlphaFoldDB" id="A0A2T0VVB7"/>
<evidence type="ECO:0000313" key="3">
    <source>
        <dbReference type="EMBL" id="PRY75652.1"/>
    </source>
</evidence>
<keyword evidence="1" id="KW-0175">Coiled coil</keyword>
<dbReference type="RefSeq" id="WP_106358636.1">
    <property type="nucleotide sequence ID" value="NZ_PVTP01000011.1"/>
</dbReference>
<reference evidence="3 4" key="1">
    <citation type="submission" date="2018-03" db="EMBL/GenBank/DDBJ databases">
        <title>Genomic Encyclopedia of Archaeal and Bacterial Type Strains, Phase II (KMG-II): from individual species to whole genera.</title>
        <authorList>
            <person name="Goeker M."/>
        </authorList>
    </citation>
    <scope>NUCLEOTIDE SEQUENCE [LARGE SCALE GENOMIC DNA]</scope>
    <source>
        <strain evidence="3 4">DSM 101533</strain>
    </source>
</reference>
<accession>A0A2T0VVB7</accession>
<organism evidence="3 4">
    <name type="scientific">Yoonia maritima</name>
    <dbReference type="NCBI Taxonomy" id="1435347"/>
    <lineage>
        <taxon>Bacteria</taxon>
        <taxon>Pseudomonadati</taxon>
        <taxon>Pseudomonadota</taxon>
        <taxon>Alphaproteobacteria</taxon>
        <taxon>Rhodobacterales</taxon>
        <taxon>Paracoccaceae</taxon>
        <taxon>Yoonia</taxon>
    </lineage>
</organism>
<evidence type="ECO:0000313" key="4">
    <source>
        <dbReference type="Proteomes" id="UP000238007"/>
    </source>
</evidence>
<gene>
    <name evidence="3" type="ORF">CLV80_1113</name>
</gene>
<keyword evidence="4" id="KW-1185">Reference proteome</keyword>
<name>A0A2T0VVB7_9RHOB</name>